<organism evidence="1 2">
    <name type="scientific">Micromonospora coerulea</name>
    <dbReference type="NCBI Taxonomy" id="47856"/>
    <lineage>
        <taxon>Bacteria</taxon>
        <taxon>Bacillati</taxon>
        <taxon>Actinomycetota</taxon>
        <taxon>Actinomycetes</taxon>
        <taxon>Micromonosporales</taxon>
        <taxon>Micromonosporaceae</taxon>
        <taxon>Micromonospora</taxon>
    </lineage>
</organism>
<comment type="caution">
    <text evidence="1">The sequence shown here is derived from an EMBL/GenBank/DDBJ whole genome shotgun (WGS) entry which is preliminary data.</text>
</comment>
<protein>
    <submittedName>
        <fullName evidence="1">Uncharacterized protein</fullName>
    </submittedName>
</protein>
<name>A0ABP8SC40_9ACTN</name>
<keyword evidence="2" id="KW-1185">Reference proteome</keyword>
<reference evidence="2" key="1">
    <citation type="journal article" date="2019" name="Int. J. Syst. Evol. Microbiol.">
        <title>The Global Catalogue of Microorganisms (GCM) 10K type strain sequencing project: providing services to taxonomists for standard genome sequencing and annotation.</title>
        <authorList>
            <consortium name="The Broad Institute Genomics Platform"/>
            <consortium name="The Broad Institute Genome Sequencing Center for Infectious Disease"/>
            <person name="Wu L."/>
            <person name="Ma J."/>
        </authorList>
    </citation>
    <scope>NUCLEOTIDE SEQUENCE [LARGE SCALE GENOMIC DNA]</scope>
    <source>
        <strain evidence="2">JCM 3175</strain>
    </source>
</reference>
<evidence type="ECO:0000313" key="1">
    <source>
        <dbReference type="EMBL" id="GAA4566433.1"/>
    </source>
</evidence>
<dbReference type="EMBL" id="BAABGU010000007">
    <property type="protein sequence ID" value="GAA4566433.1"/>
    <property type="molecule type" value="Genomic_DNA"/>
</dbReference>
<accession>A0ABP8SC40</accession>
<proteinExistence type="predicted"/>
<sequence length="58" mass="5799">MAVAGAIVMSASYLSSPVDKLDFVLGAVLVGGGLLLRIEAAIIRGTSRQRGAPDDGAA</sequence>
<gene>
    <name evidence="1" type="ORF">GCM10023176_16530</name>
</gene>
<evidence type="ECO:0000313" key="2">
    <source>
        <dbReference type="Proteomes" id="UP001500307"/>
    </source>
</evidence>
<dbReference type="Proteomes" id="UP001500307">
    <property type="component" value="Unassembled WGS sequence"/>
</dbReference>